<keyword evidence="2" id="KW-0282">Flagellum</keyword>
<accession>A0A1G6DJE3</accession>
<keyword evidence="2" id="KW-0966">Cell projection</keyword>
<evidence type="ECO:0000259" key="1">
    <source>
        <dbReference type="Pfam" id="PF13144"/>
    </source>
</evidence>
<dbReference type="PANTHER" id="PTHR36307">
    <property type="entry name" value="FLAGELLA BASAL BODY P-RING FORMATION PROTEIN FLGA"/>
    <property type="match status" value="1"/>
</dbReference>
<dbReference type="InterPro" id="IPR039246">
    <property type="entry name" value="Flagellar_FlgA"/>
</dbReference>
<evidence type="ECO:0000313" key="2">
    <source>
        <dbReference type="EMBL" id="SDB44945.1"/>
    </source>
</evidence>
<dbReference type="RefSeq" id="WP_161946294.1">
    <property type="nucleotide sequence ID" value="NZ_FMXO01000012.1"/>
</dbReference>
<dbReference type="AlphaFoldDB" id="A0A1G6DJE3"/>
<gene>
    <name evidence="2" type="ORF">SAMN05660653_02166</name>
</gene>
<dbReference type="Gene3D" id="2.30.30.760">
    <property type="match status" value="1"/>
</dbReference>
<dbReference type="OrthoDB" id="5447076at2"/>
<sequence>MNKTVRLMRSCFCNLHFIVAWSVLILFFLFAVNPADAQRGYWHYLVHPVAAVEGDIVRFGDIAVPLTDHGRSQWAKLSEQPMWPAPEPGKTMSFSQERLAGLLRQHIGHAAASARLPSQFVLQGGGQVFLEEEIRSRVVTFLTPKTSNLGEEVSFRDFRLPGHIFLPHAQDALEIEPAAELRPGRNSLRFLIRSVDGRISRRITGTVFLDVWQTVPCATRPMNRGTPLDLDEITFHRKNLAYLRDQVWDGTGGPWQIRTPVGMDQVIYLSALEPLPAIRRGDHVNLLYEGELVRLQIQVQALQDGAIGETIAVRNLQNNNEVLARIRDFETVVVR</sequence>
<protein>
    <submittedName>
        <fullName evidence="2">Flagella basal body P-ring formation protein FlgA</fullName>
    </submittedName>
</protein>
<dbReference type="EMBL" id="FMXO01000012">
    <property type="protein sequence ID" value="SDB44945.1"/>
    <property type="molecule type" value="Genomic_DNA"/>
</dbReference>
<dbReference type="PANTHER" id="PTHR36307:SF1">
    <property type="entry name" value="FLAGELLA BASAL BODY P-RING FORMATION PROTEIN FLGA"/>
    <property type="match status" value="1"/>
</dbReference>
<feature type="domain" description="Flagella basal body P-ring formation protein FlgA SAF" evidence="1">
    <location>
        <begin position="214"/>
        <end position="334"/>
    </location>
</feature>
<organism evidence="2 3">
    <name type="scientific">Desulfonatronum thiosulfatophilum</name>
    <dbReference type="NCBI Taxonomy" id="617002"/>
    <lineage>
        <taxon>Bacteria</taxon>
        <taxon>Pseudomonadati</taxon>
        <taxon>Thermodesulfobacteriota</taxon>
        <taxon>Desulfovibrionia</taxon>
        <taxon>Desulfovibrionales</taxon>
        <taxon>Desulfonatronaceae</taxon>
        <taxon>Desulfonatronum</taxon>
    </lineage>
</organism>
<dbReference type="NCBIfam" id="TIGR03170">
    <property type="entry name" value="flgA_cterm"/>
    <property type="match status" value="1"/>
</dbReference>
<proteinExistence type="predicted"/>
<dbReference type="Pfam" id="PF13144">
    <property type="entry name" value="ChapFlgA"/>
    <property type="match status" value="1"/>
</dbReference>
<dbReference type="InterPro" id="IPR017585">
    <property type="entry name" value="SAF_FlgA"/>
</dbReference>
<dbReference type="Proteomes" id="UP000198771">
    <property type="component" value="Unassembled WGS sequence"/>
</dbReference>
<dbReference type="GO" id="GO:0044780">
    <property type="term" value="P:bacterial-type flagellum assembly"/>
    <property type="evidence" value="ECO:0007669"/>
    <property type="project" value="InterPro"/>
</dbReference>
<dbReference type="STRING" id="617002.SAMN05660653_02166"/>
<evidence type="ECO:0000313" key="3">
    <source>
        <dbReference type="Proteomes" id="UP000198771"/>
    </source>
</evidence>
<name>A0A1G6DJE3_9BACT</name>
<keyword evidence="3" id="KW-1185">Reference proteome</keyword>
<reference evidence="2 3" key="1">
    <citation type="submission" date="2016-10" db="EMBL/GenBank/DDBJ databases">
        <authorList>
            <person name="de Groot N.N."/>
        </authorList>
    </citation>
    <scope>NUCLEOTIDE SEQUENCE [LARGE SCALE GENOMIC DNA]</scope>
    <source>
        <strain evidence="2 3">ASO4-2</strain>
    </source>
</reference>
<keyword evidence="2" id="KW-0969">Cilium</keyword>